<evidence type="ECO:0000256" key="3">
    <source>
        <dbReference type="ARBA" id="ARBA00022692"/>
    </source>
</evidence>
<dbReference type="GO" id="GO:0042910">
    <property type="term" value="F:xenobiotic transmembrane transporter activity"/>
    <property type="evidence" value="ECO:0007669"/>
    <property type="project" value="InterPro"/>
</dbReference>
<feature type="transmembrane region" description="Helical" evidence="7">
    <location>
        <begin position="713"/>
        <end position="733"/>
    </location>
</feature>
<evidence type="ECO:0000256" key="1">
    <source>
        <dbReference type="ARBA" id="ARBA00004141"/>
    </source>
</evidence>
<dbReference type="GO" id="GO:0015297">
    <property type="term" value="F:antiporter activity"/>
    <property type="evidence" value="ECO:0007669"/>
    <property type="project" value="InterPro"/>
</dbReference>
<keyword evidence="5 7" id="KW-0472">Membrane</keyword>
<sequence>MSFPNRFGSSPALPRDYGLVQSTSYTPSSTIDEEDYEEGDEESAARTHYRRADDQSSLAPTADESDNDEAGESALSSSHGGDDNMSQLSISHASDAAATTPRASSKTRSKSGARGKSSSFIGVRGHGSRRASNTSASGHHDSAGHHEHGGIAGSLLSASFLLGGEPLQPPPSADLRNESEAAEAGDLEAWEDNDPTPMPNRFAGGQDGWLTRPPITRPTETTSLLRQRTPSGNSYASVSANGDHASAAAPPHHHISNPHASGLLPSGSAWANMGNLAQPLPPPLAVIDEIEHEAPTDNVQRRELWILTKYSLPVWGTHLLELSLNVVSVFSIGHLGTTQLAAASLSSMTANVTAFSLLSGFISALDSLLPPAFTQQPKRVGVYTQSMAIIVFALCFPIALVWLNAERVLLALGQDQEVARLSGLYLRVMLPGVPAYAGFEVCRRYLQAQGLMSASTMVLLLVSPLNAFLNWLLVWGPDSVRLGFVGAPLASAISNWIMFILAIGQCYLTPRTAWGGFSLTSALKKTNMAPCLSLGFYGFLAISSEWWAWEISSLITSMLGTTPLAAQSVLLVCSSIFYQQPFAISVAAAVRIGNLLGALKPYEAQASSNASLLLSLGSGVLNSSLVLLFKSEIAGLFSEDPEVIALLTGTLPLLALFQLADAFAGVAGGILRGTGRQHLGAYMNMFAYYVVALPIGAWLTFRYHGDGMGLKGMWVGLTAALAISAAGGCWLVSRTKWNDEVRKVQARMGEDGVAAPAAGGH</sequence>
<dbReference type="EMBL" id="KZ819334">
    <property type="protein sequence ID" value="PWN18837.1"/>
    <property type="molecule type" value="Genomic_DNA"/>
</dbReference>
<feature type="transmembrane region" description="Helical" evidence="7">
    <location>
        <begin position="529"/>
        <end position="549"/>
    </location>
</feature>
<feature type="compositionally biased region" description="Polar residues" evidence="6">
    <location>
        <begin position="20"/>
        <end position="30"/>
    </location>
</feature>
<keyword evidence="3 7" id="KW-0812">Transmembrane</keyword>
<dbReference type="OrthoDB" id="2126698at2759"/>
<dbReference type="CDD" id="cd13132">
    <property type="entry name" value="MATE_eukaryotic"/>
    <property type="match status" value="1"/>
</dbReference>
<feature type="transmembrane region" description="Helical" evidence="7">
    <location>
        <begin position="679"/>
        <end position="701"/>
    </location>
</feature>
<feature type="compositionally biased region" description="Acidic residues" evidence="6">
    <location>
        <begin position="180"/>
        <end position="194"/>
    </location>
</feature>
<evidence type="ECO:0000256" key="4">
    <source>
        <dbReference type="ARBA" id="ARBA00022989"/>
    </source>
</evidence>
<gene>
    <name evidence="8" type="ORF">BCV69DRAFT_262906</name>
</gene>
<evidence type="ECO:0000313" key="9">
    <source>
        <dbReference type="Proteomes" id="UP000245942"/>
    </source>
</evidence>
<feature type="transmembrane region" description="Helical" evidence="7">
    <location>
        <begin position="451"/>
        <end position="473"/>
    </location>
</feature>
<feature type="transmembrane region" description="Helical" evidence="7">
    <location>
        <begin position="348"/>
        <end position="368"/>
    </location>
</feature>
<dbReference type="RefSeq" id="XP_025345997.1">
    <property type="nucleotide sequence ID" value="XM_025490727.1"/>
</dbReference>
<dbReference type="NCBIfam" id="TIGR00797">
    <property type="entry name" value="matE"/>
    <property type="match status" value="1"/>
</dbReference>
<dbReference type="GeneID" id="37012461"/>
<evidence type="ECO:0000256" key="7">
    <source>
        <dbReference type="SAM" id="Phobius"/>
    </source>
</evidence>
<reference evidence="8 9" key="1">
    <citation type="journal article" date="2018" name="Mol. Biol. Evol.">
        <title>Broad Genomic Sampling Reveals a Smut Pathogenic Ancestry of the Fungal Clade Ustilaginomycotina.</title>
        <authorList>
            <person name="Kijpornyongpan T."/>
            <person name="Mondo S.J."/>
            <person name="Barry K."/>
            <person name="Sandor L."/>
            <person name="Lee J."/>
            <person name="Lipzen A."/>
            <person name="Pangilinan J."/>
            <person name="LaButti K."/>
            <person name="Hainaut M."/>
            <person name="Henrissat B."/>
            <person name="Grigoriev I.V."/>
            <person name="Spatafora J.W."/>
            <person name="Aime M.C."/>
        </authorList>
    </citation>
    <scope>NUCLEOTIDE SEQUENCE [LARGE SCALE GENOMIC DNA]</scope>
    <source>
        <strain evidence="8 9">MCA 4718</strain>
    </source>
</reference>
<dbReference type="GO" id="GO:1990961">
    <property type="term" value="P:xenobiotic detoxification by transmembrane export across the plasma membrane"/>
    <property type="evidence" value="ECO:0007669"/>
    <property type="project" value="InterPro"/>
</dbReference>
<feature type="transmembrane region" description="Helical" evidence="7">
    <location>
        <begin position="643"/>
        <end position="667"/>
    </location>
</feature>
<dbReference type="Proteomes" id="UP000245942">
    <property type="component" value="Unassembled WGS sequence"/>
</dbReference>
<feature type="region of interest" description="Disordered" evidence="6">
    <location>
        <begin position="1"/>
        <end position="150"/>
    </location>
</feature>
<keyword evidence="4 7" id="KW-1133">Transmembrane helix</keyword>
<name>A0A316U0K2_9BASI</name>
<dbReference type="STRING" id="1684307.A0A316U0K2"/>
<dbReference type="AlphaFoldDB" id="A0A316U0K2"/>
<feature type="region of interest" description="Disordered" evidence="6">
    <location>
        <begin position="162"/>
        <end position="214"/>
    </location>
</feature>
<accession>A0A316U0K2</accession>
<feature type="compositionally biased region" description="Basic and acidic residues" evidence="6">
    <location>
        <begin position="138"/>
        <end position="149"/>
    </location>
</feature>
<evidence type="ECO:0000256" key="2">
    <source>
        <dbReference type="ARBA" id="ARBA00010199"/>
    </source>
</evidence>
<protein>
    <submittedName>
        <fullName evidence="8">MATE efflux family protein</fullName>
    </submittedName>
</protein>
<dbReference type="PANTHER" id="PTHR11206">
    <property type="entry name" value="MULTIDRUG RESISTANCE PROTEIN"/>
    <property type="match status" value="1"/>
</dbReference>
<comment type="similarity">
    <text evidence="2">Belongs to the multi antimicrobial extrusion (MATE) (TC 2.A.66.1) family.</text>
</comment>
<dbReference type="Pfam" id="PF01554">
    <property type="entry name" value="MatE"/>
    <property type="match status" value="2"/>
</dbReference>
<dbReference type="GO" id="GO:0016020">
    <property type="term" value="C:membrane"/>
    <property type="evidence" value="ECO:0007669"/>
    <property type="project" value="UniProtKB-SubCell"/>
</dbReference>
<proteinExistence type="inferred from homology"/>
<feature type="transmembrane region" description="Helical" evidence="7">
    <location>
        <begin position="611"/>
        <end position="631"/>
    </location>
</feature>
<feature type="transmembrane region" description="Helical" evidence="7">
    <location>
        <begin position="380"/>
        <end position="403"/>
    </location>
</feature>
<feature type="transmembrane region" description="Helical" evidence="7">
    <location>
        <begin position="569"/>
        <end position="590"/>
    </location>
</feature>
<feature type="compositionally biased region" description="Polar residues" evidence="6">
    <location>
        <begin position="74"/>
        <end position="92"/>
    </location>
</feature>
<dbReference type="InterPro" id="IPR045069">
    <property type="entry name" value="MATE_euk"/>
</dbReference>
<evidence type="ECO:0000256" key="5">
    <source>
        <dbReference type="ARBA" id="ARBA00023136"/>
    </source>
</evidence>
<comment type="subcellular location">
    <subcellularLocation>
        <location evidence="1">Membrane</location>
        <topology evidence="1">Multi-pass membrane protein</topology>
    </subcellularLocation>
</comment>
<dbReference type="InterPro" id="IPR002528">
    <property type="entry name" value="MATE_fam"/>
</dbReference>
<keyword evidence="9" id="KW-1185">Reference proteome</keyword>
<feature type="compositionally biased region" description="Acidic residues" evidence="6">
    <location>
        <begin position="31"/>
        <end position="42"/>
    </location>
</feature>
<evidence type="ECO:0000256" key="6">
    <source>
        <dbReference type="SAM" id="MobiDB-lite"/>
    </source>
</evidence>
<evidence type="ECO:0000313" key="8">
    <source>
        <dbReference type="EMBL" id="PWN18837.1"/>
    </source>
</evidence>
<feature type="transmembrane region" description="Helical" evidence="7">
    <location>
        <begin position="485"/>
        <end position="508"/>
    </location>
</feature>
<organism evidence="8 9">
    <name type="scientific">Pseudomicrostroma glucosiphilum</name>
    <dbReference type="NCBI Taxonomy" id="1684307"/>
    <lineage>
        <taxon>Eukaryota</taxon>
        <taxon>Fungi</taxon>
        <taxon>Dikarya</taxon>
        <taxon>Basidiomycota</taxon>
        <taxon>Ustilaginomycotina</taxon>
        <taxon>Exobasidiomycetes</taxon>
        <taxon>Microstromatales</taxon>
        <taxon>Microstromatales incertae sedis</taxon>
        <taxon>Pseudomicrostroma</taxon>
    </lineage>
</organism>